<sequence>MRWFSHPLPAVAPVPPAGLDDHFRAALAANRRMARRERSYTWGLVAAVAGLACACGYLLYRNEKLVELAAANALRVVYVYTREDGSQVHSAAYSSLPVKFQTDNTLNSLWNYVWWRECWNPAEAPRAFVNVQRMSDERVGKEWREVMANSNKLAPQNRLGARGAYYTCEPIAYAPVGSDNDRYEFRFLRREVDRGRPDQGISMHVTVAYRTGVYPDDEYGWIDRTVFNAPGIQVWSYPGARPDAVQQHLITQNGRPP</sequence>
<accession>A0ABT9E903</accession>
<comment type="subcellular location">
    <subcellularLocation>
        <location evidence="1">Membrane</location>
        <topology evidence="1">Single-pass membrane protein</topology>
    </subcellularLocation>
</comment>
<gene>
    <name evidence="7" type="ORF">Q7A36_29700</name>
</gene>
<dbReference type="Proteomes" id="UP001243009">
    <property type="component" value="Unassembled WGS sequence"/>
</dbReference>
<protein>
    <submittedName>
        <fullName evidence="7">VirB8/TrbF family protein</fullName>
    </submittedName>
</protein>
<evidence type="ECO:0000256" key="2">
    <source>
        <dbReference type="ARBA" id="ARBA00022692"/>
    </source>
</evidence>
<evidence type="ECO:0000256" key="3">
    <source>
        <dbReference type="ARBA" id="ARBA00022989"/>
    </source>
</evidence>
<reference evidence="7 8" key="1">
    <citation type="submission" date="2023-08" db="EMBL/GenBank/DDBJ databases">
        <title>The draft genome sequence of Paracraurococcus sp. LOR1-02.</title>
        <authorList>
            <person name="Kingkaew E."/>
            <person name="Tanasupawat S."/>
        </authorList>
    </citation>
    <scope>NUCLEOTIDE SEQUENCE [LARGE SCALE GENOMIC DNA]</scope>
    <source>
        <strain evidence="7 8">LOR1-02</strain>
    </source>
</reference>
<evidence type="ECO:0000259" key="6">
    <source>
        <dbReference type="Pfam" id="PF04335"/>
    </source>
</evidence>
<dbReference type="EMBL" id="JAUTWS010000050">
    <property type="protein sequence ID" value="MDO9712550.1"/>
    <property type="molecule type" value="Genomic_DNA"/>
</dbReference>
<evidence type="ECO:0000256" key="4">
    <source>
        <dbReference type="ARBA" id="ARBA00023136"/>
    </source>
</evidence>
<evidence type="ECO:0000313" key="7">
    <source>
        <dbReference type="EMBL" id="MDO9712550.1"/>
    </source>
</evidence>
<proteinExistence type="predicted"/>
<dbReference type="Gene3D" id="3.10.450.230">
    <property type="entry name" value="VirB8 protein"/>
    <property type="match status" value="1"/>
</dbReference>
<organism evidence="7 8">
    <name type="scientific">Paracraurococcus lichenis</name>
    <dbReference type="NCBI Taxonomy" id="3064888"/>
    <lineage>
        <taxon>Bacteria</taxon>
        <taxon>Pseudomonadati</taxon>
        <taxon>Pseudomonadota</taxon>
        <taxon>Alphaproteobacteria</taxon>
        <taxon>Acetobacterales</taxon>
        <taxon>Roseomonadaceae</taxon>
        <taxon>Paracraurococcus</taxon>
    </lineage>
</organism>
<evidence type="ECO:0000256" key="5">
    <source>
        <dbReference type="SAM" id="Phobius"/>
    </source>
</evidence>
<dbReference type="InterPro" id="IPR032710">
    <property type="entry name" value="NTF2-like_dom_sf"/>
</dbReference>
<dbReference type="RefSeq" id="WP_305107406.1">
    <property type="nucleotide sequence ID" value="NZ_JAUTWS010000050.1"/>
</dbReference>
<evidence type="ECO:0000313" key="8">
    <source>
        <dbReference type="Proteomes" id="UP001243009"/>
    </source>
</evidence>
<keyword evidence="2 5" id="KW-0812">Transmembrane</keyword>
<evidence type="ECO:0000256" key="1">
    <source>
        <dbReference type="ARBA" id="ARBA00004167"/>
    </source>
</evidence>
<feature type="domain" description="Bacterial virulence protein VirB8" evidence="6">
    <location>
        <begin position="44"/>
        <end position="210"/>
    </location>
</feature>
<keyword evidence="3 5" id="KW-1133">Transmembrane helix</keyword>
<keyword evidence="4 5" id="KW-0472">Membrane</keyword>
<dbReference type="SUPFAM" id="SSF54427">
    <property type="entry name" value="NTF2-like"/>
    <property type="match status" value="1"/>
</dbReference>
<comment type="caution">
    <text evidence="7">The sequence shown here is derived from an EMBL/GenBank/DDBJ whole genome shotgun (WGS) entry which is preliminary data.</text>
</comment>
<keyword evidence="8" id="KW-1185">Reference proteome</keyword>
<feature type="transmembrane region" description="Helical" evidence="5">
    <location>
        <begin position="40"/>
        <end position="60"/>
    </location>
</feature>
<name>A0ABT9E903_9PROT</name>
<dbReference type="InterPro" id="IPR007430">
    <property type="entry name" value="VirB8"/>
</dbReference>
<dbReference type="Pfam" id="PF04335">
    <property type="entry name" value="VirB8"/>
    <property type="match status" value="1"/>
</dbReference>